<evidence type="ECO:0000256" key="3">
    <source>
        <dbReference type="ARBA" id="ARBA00022692"/>
    </source>
</evidence>
<evidence type="ECO:0000256" key="9">
    <source>
        <dbReference type="RuleBase" id="RU368097"/>
    </source>
</evidence>
<dbReference type="PANTHER" id="PTHR10258">
    <property type="entry name" value="CALCIUM-ACTIVATED POTASSIUM CHANNEL SUBUNIT BETA"/>
    <property type="match status" value="1"/>
</dbReference>
<keyword evidence="3 9" id="KW-0812">Transmembrane</keyword>
<evidence type="ECO:0000256" key="4">
    <source>
        <dbReference type="ARBA" id="ARBA00022989"/>
    </source>
</evidence>
<organism evidence="11 12">
    <name type="scientific">Carlito syrichta</name>
    <name type="common">Philippine tarsier</name>
    <name type="synonym">Tarsius syrichta</name>
    <dbReference type="NCBI Taxonomy" id="1868482"/>
    <lineage>
        <taxon>Eukaryota</taxon>
        <taxon>Metazoa</taxon>
        <taxon>Chordata</taxon>
        <taxon>Craniata</taxon>
        <taxon>Vertebrata</taxon>
        <taxon>Euteleostomi</taxon>
        <taxon>Mammalia</taxon>
        <taxon>Eutheria</taxon>
        <taxon>Euarchontoglires</taxon>
        <taxon>Primates</taxon>
        <taxon>Haplorrhini</taxon>
        <taxon>Tarsiiformes</taxon>
        <taxon>Tarsiidae</taxon>
        <taxon>Carlito</taxon>
    </lineage>
</organism>
<evidence type="ECO:0000256" key="7">
    <source>
        <dbReference type="ARBA" id="ARBA00023180"/>
    </source>
</evidence>
<keyword evidence="7 9" id="KW-0325">Glycoprotein</keyword>
<evidence type="ECO:0000313" key="12">
    <source>
        <dbReference type="RefSeq" id="XP_008062046.1"/>
    </source>
</evidence>
<comment type="subunit">
    <text evidence="9">Interacts with KCNMA1 tetramer. There are probably 4 molecules of KCMNB per KCNMA1 tetramer.</text>
</comment>
<comment type="subcellular location">
    <subcellularLocation>
        <location evidence="1 9">Membrane</location>
        <topology evidence="1 9">Multi-pass membrane protein</topology>
    </subcellularLocation>
</comment>
<evidence type="ECO:0000256" key="10">
    <source>
        <dbReference type="SAM" id="MobiDB-lite"/>
    </source>
</evidence>
<keyword evidence="4 9" id="KW-1133">Transmembrane helix</keyword>
<evidence type="ECO:0000313" key="11">
    <source>
        <dbReference type="Proteomes" id="UP000189704"/>
    </source>
</evidence>
<dbReference type="KEGG" id="csyr:103266235"/>
<dbReference type="GO" id="GO:0015269">
    <property type="term" value="F:calcium-activated potassium channel activity"/>
    <property type="evidence" value="ECO:0007669"/>
    <property type="project" value="UniProtKB-UniRule"/>
</dbReference>
<keyword evidence="8 9" id="KW-0407">Ion channel</keyword>
<feature type="transmembrane region" description="Helical" evidence="9">
    <location>
        <begin position="56"/>
        <end position="76"/>
    </location>
</feature>
<dbReference type="Proteomes" id="UP000189704">
    <property type="component" value="Unplaced"/>
</dbReference>
<keyword evidence="11" id="KW-1185">Reference proteome</keyword>
<dbReference type="OrthoDB" id="5973433at2759"/>
<dbReference type="GeneID" id="103266235"/>
<feature type="region of interest" description="Disordered" evidence="10">
    <location>
        <begin position="20"/>
        <end position="48"/>
    </location>
</feature>
<dbReference type="GO" id="GO:0008076">
    <property type="term" value="C:voltage-gated potassium channel complex"/>
    <property type="evidence" value="ECO:0007669"/>
    <property type="project" value="UniProtKB-UniRule"/>
</dbReference>
<sequence length="279" mass="31738">MLPSLCELVAISPPHFPQRTAFLTSGKKRDVDSGDRGPPDVHKKLPSSAGEDQAELLGFAMMAFSVLMFLLGTTTLKPLMLRTQREESSCTTIHTQITDDWLDCAFSCGLDCRCQGKYPCLQVFVNLTHSGQKALLHYNEEAVQTNSKCFYTPKCHQDRNYLLSRALDVKKFFDHKNGTPFSCFYSPDRSKRVILTKKYDQMVIFHCLFWPSLTLLGGVLIVGMVRLTQYLSFLCEKYGTAVRDEVGGKVSFTGRHRFKLWSTGRSKETSREILRRRPN</sequence>
<dbReference type="RefSeq" id="XP_008062046.1">
    <property type="nucleotide sequence ID" value="XM_008063855.1"/>
</dbReference>
<dbReference type="InterPro" id="IPR003930">
    <property type="entry name" value="K_chnl_Ca-activ_BK_bsu"/>
</dbReference>
<feature type="transmembrane region" description="Helical" evidence="9">
    <location>
        <begin position="202"/>
        <end position="225"/>
    </location>
</feature>
<dbReference type="STRING" id="1868482.ENSTSYP00000034184"/>
<comment type="similarity">
    <text evidence="9">Belongs to the KCNMB (TC 8.A.14.1) family.</text>
</comment>
<gene>
    <name evidence="12" type="primary">KCNMB3</name>
</gene>
<reference evidence="12" key="1">
    <citation type="submission" date="2025-08" db="UniProtKB">
        <authorList>
            <consortium name="RefSeq"/>
        </authorList>
    </citation>
    <scope>IDENTIFICATION</scope>
</reference>
<keyword evidence="6 9" id="KW-0472">Membrane</keyword>
<evidence type="ECO:0000256" key="2">
    <source>
        <dbReference type="ARBA" id="ARBA00022448"/>
    </source>
</evidence>
<evidence type="ECO:0000256" key="6">
    <source>
        <dbReference type="ARBA" id="ARBA00023136"/>
    </source>
</evidence>
<dbReference type="CTD" id="27094"/>
<evidence type="ECO:0000256" key="8">
    <source>
        <dbReference type="ARBA" id="ARBA00023303"/>
    </source>
</evidence>
<dbReference type="GO" id="GO:0015459">
    <property type="term" value="F:potassium channel regulator activity"/>
    <property type="evidence" value="ECO:0007669"/>
    <property type="project" value="UniProtKB-UniRule"/>
</dbReference>
<keyword evidence="5 9" id="KW-0406">Ion transport</keyword>
<name>A0A1U7U815_CARSF</name>
<evidence type="ECO:0000256" key="5">
    <source>
        <dbReference type="ARBA" id="ARBA00023065"/>
    </source>
</evidence>
<feature type="compositionally biased region" description="Basic and acidic residues" evidence="10">
    <location>
        <begin position="27"/>
        <end position="43"/>
    </location>
</feature>
<dbReference type="AlphaFoldDB" id="A0A1U7U815"/>
<dbReference type="GO" id="GO:0005513">
    <property type="term" value="P:detection of calcium ion"/>
    <property type="evidence" value="ECO:0007669"/>
    <property type="project" value="UniProtKB-UniRule"/>
</dbReference>
<accession>A0A1U7U815</accession>
<dbReference type="PANTHER" id="PTHR10258:SF4">
    <property type="entry name" value="CALCIUM-ACTIVATED POTASSIUM CHANNEL SUBUNIT BETA-3"/>
    <property type="match status" value="1"/>
</dbReference>
<dbReference type="Pfam" id="PF03185">
    <property type="entry name" value="CaKB"/>
    <property type="match status" value="1"/>
</dbReference>
<comment type="PTM">
    <text evidence="9">N-glycosylated.</text>
</comment>
<protein>
    <recommendedName>
        <fullName evidence="9">Calcium-activated potassium channel subunit beta</fullName>
        <shortName evidence="9">BKbeta</shortName>
    </recommendedName>
    <alternativeName>
        <fullName evidence="9">BK channel subunit beta</fullName>
    </alternativeName>
    <alternativeName>
        <fullName evidence="9">Calcium-activated potassium channel, subfamily M subunit beta</fullName>
    </alternativeName>
    <alternativeName>
        <fullName evidence="9">Charybdotoxin receptor subunit beta</fullName>
    </alternativeName>
    <alternativeName>
        <fullName evidence="9">K(VCA)beta</fullName>
    </alternativeName>
    <alternativeName>
        <fullName evidence="9">Maxi K channel subunit beta</fullName>
    </alternativeName>
    <alternativeName>
        <fullName evidence="9">Slo-beta</fullName>
    </alternativeName>
</protein>
<evidence type="ECO:0000256" key="1">
    <source>
        <dbReference type="ARBA" id="ARBA00004141"/>
    </source>
</evidence>
<keyword evidence="2 9" id="KW-0813">Transport</keyword>
<comment type="function">
    <text evidence="9">Regulatory subunit of the calcium activated potassium KCNMA1 (maxiK) channel. Modulates the calcium sensitivity and gating kinetics of KCNMA1, thereby contributing to KCNMA1 channel diversity.</text>
</comment>
<proteinExistence type="inferred from homology"/>